<dbReference type="PANTHER" id="PTHR30026">
    <property type="entry name" value="OUTER MEMBRANE PROTEIN TOLC"/>
    <property type="match status" value="1"/>
</dbReference>
<dbReference type="NCBIfam" id="TIGR01844">
    <property type="entry name" value="type_I_sec_TolC"/>
    <property type="match status" value="1"/>
</dbReference>
<keyword evidence="6" id="KW-0472">Membrane</keyword>
<feature type="compositionally biased region" description="Basic and acidic residues" evidence="8">
    <location>
        <begin position="96"/>
        <end position="105"/>
    </location>
</feature>
<proteinExistence type="inferred from homology"/>
<dbReference type="Pfam" id="PF02321">
    <property type="entry name" value="OEP"/>
    <property type="match status" value="2"/>
</dbReference>
<organism evidence="9 10">
    <name type="scientific">Roseateles puraquae</name>
    <dbReference type="NCBI Taxonomy" id="431059"/>
    <lineage>
        <taxon>Bacteria</taxon>
        <taxon>Pseudomonadati</taxon>
        <taxon>Pseudomonadota</taxon>
        <taxon>Betaproteobacteria</taxon>
        <taxon>Burkholderiales</taxon>
        <taxon>Sphaerotilaceae</taxon>
        <taxon>Roseateles</taxon>
    </lineage>
</organism>
<keyword evidence="10" id="KW-1185">Reference proteome</keyword>
<evidence type="ECO:0000256" key="1">
    <source>
        <dbReference type="ARBA" id="ARBA00004442"/>
    </source>
</evidence>
<keyword evidence="3" id="KW-0813">Transport</keyword>
<dbReference type="Proteomes" id="UP000197446">
    <property type="component" value="Unassembled WGS sequence"/>
</dbReference>
<dbReference type="GO" id="GO:0009279">
    <property type="term" value="C:cell outer membrane"/>
    <property type="evidence" value="ECO:0007669"/>
    <property type="project" value="UniProtKB-SubCell"/>
</dbReference>
<comment type="subcellular location">
    <subcellularLocation>
        <location evidence="1">Cell outer membrane</location>
    </subcellularLocation>
</comment>
<protein>
    <submittedName>
        <fullName evidence="9">Type I secretion protein TolC</fullName>
    </submittedName>
</protein>
<comment type="caution">
    <text evidence="9">The sequence shown here is derived from an EMBL/GenBank/DDBJ whole genome shotgun (WGS) entry which is preliminary data.</text>
</comment>
<keyword evidence="5" id="KW-0812">Transmembrane</keyword>
<dbReference type="GO" id="GO:1990281">
    <property type="term" value="C:efflux pump complex"/>
    <property type="evidence" value="ECO:0007669"/>
    <property type="project" value="TreeGrafter"/>
</dbReference>
<dbReference type="InterPro" id="IPR051906">
    <property type="entry name" value="TolC-like"/>
</dbReference>
<gene>
    <name evidence="9" type="ORF">CDO81_25320</name>
</gene>
<dbReference type="AlphaFoldDB" id="A0A254N702"/>
<feature type="region of interest" description="Disordered" evidence="8">
    <location>
        <begin position="91"/>
        <end position="110"/>
    </location>
</feature>
<evidence type="ECO:0000256" key="5">
    <source>
        <dbReference type="ARBA" id="ARBA00022692"/>
    </source>
</evidence>
<dbReference type="PANTHER" id="PTHR30026:SF20">
    <property type="entry name" value="OUTER MEMBRANE PROTEIN TOLC"/>
    <property type="match status" value="1"/>
</dbReference>
<name>A0A254N702_9BURK</name>
<evidence type="ECO:0000256" key="8">
    <source>
        <dbReference type="SAM" id="MobiDB-lite"/>
    </source>
</evidence>
<dbReference type="GO" id="GO:0015562">
    <property type="term" value="F:efflux transmembrane transporter activity"/>
    <property type="evidence" value="ECO:0007669"/>
    <property type="project" value="InterPro"/>
</dbReference>
<keyword evidence="7" id="KW-0998">Cell outer membrane</keyword>
<dbReference type="Gene3D" id="1.20.1600.10">
    <property type="entry name" value="Outer membrane efflux proteins (OEP)"/>
    <property type="match status" value="1"/>
</dbReference>
<feature type="region of interest" description="Disordered" evidence="8">
    <location>
        <begin position="1"/>
        <end position="23"/>
    </location>
</feature>
<evidence type="ECO:0000256" key="4">
    <source>
        <dbReference type="ARBA" id="ARBA00022452"/>
    </source>
</evidence>
<dbReference type="GO" id="GO:0015288">
    <property type="term" value="F:porin activity"/>
    <property type="evidence" value="ECO:0007669"/>
    <property type="project" value="TreeGrafter"/>
</dbReference>
<dbReference type="EMBL" id="NISI01000018">
    <property type="protein sequence ID" value="OWR00466.1"/>
    <property type="molecule type" value="Genomic_DNA"/>
</dbReference>
<evidence type="ECO:0000256" key="3">
    <source>
        <dbReference type="ARBA" id="ARBA00022448"/>
    </source>
</evidence>
<evidence type="ECO:0000313" key="10">
    <source>
        <dbReference type="Proteomes" id="UP000197446"/>
    </source>
</evidence>
<evidence type="ECO:0000256" key="6">
    <source>
        <dbReference type="ARBA" id="ARBA00023136"/>
    </source>
</evidence>
<comment type="similarity">
    <text evidence="2">Belongs to the outer membrane factor (OMF) (TC 1.B.17) family.</text>
</comment>
<dbReference type="InterPro" id="IPR003423">
    <property type="entry name" value="OMP_efflux"/>
</dbReference>
<dbReference type="InterPro" id="IPR010130">
    <property type="entry name" value="T1SS_OMP_TolC"/>
</dbReference>
<reference evidence="9 10" key="1">
    <citation type="journal article" date="2007" name="Int. J. Syst. Evol. Microbiol.">
        <title>Description of Pelomonas aquatica sp. nov. and Pelomonas puraquae sp. nov., isolated from industrial and haemodialysis water.</title>
        <authorList>
            <person name="Gomila M."/>
            <person name="Bowien B."/>
            <person name="Falsen E."/>
            <person name="Moore E.R."/>
            <person name="Lalucat J."/>
        </authorList>
    </citation>
    <scope>NUCLEOTIDE SEQUENCE [LARGE SCALE GENOMIC DNA]</scope>
    <source>
        <strain evidence="9 10">CCUG 52769</strain>
    </source>
</reference>
<evidence type="ECO:0000256" key="7">
    <source>
        <dbReference type="ARBA" id="ARBA00023237"/>
    </source>
</evidence>
<accession>A0A254N702</accession>
<evidence type="ECO:0000256" key="2">
    <source>
        <dbReference type="ARBA" id="ARBA00007613"/>
    </source>
</evidence>
<keyword evidence="4" id="KW-1134">Transmembrane beta strand</keyword>
<evidence type="ECO:0000313" key="9">
    <source>
        <dbReference type="EMBL" id="OWR00466.1"/>
    </source>
</evidence>
<dbReference type="SUPFAM" id="SSF56954">
    <property type="entry name" value="Outer membrane efflux proteins (OEP)"/>
    <property type="match status" value="1"/>
</dbReference>
<sequence>MGRPRAAQCACHRRPGGGPDRGAGGVRIPVHLPLAALALALAAGATRAEDLLQVWAQARAADPVLRQAAAFSGAQEAAAREARAALLPQWSVQASEQRENGDGGRTRSVTSSLSQPLFDLAALRTWDASRAQASAESARLAAAEQAARARVAEAYFGLLSAQAQLATARDNEEAFARQVSEADTRFKAGLSAQVEADQSRAYRELARGNTLAAELAVADAREALAQLTGTAPIQLQPLRRDLQAQPLPDSADAWAERALQGNPVLRGLALDVEASEQRISAARAGHLPTLSMGVDTTQRRGDGVSAIDAGRTPTLIGLRLTVPLFAGGAVAAATDRASFQREAAREQLEAGRRAVLREVRAQVLAVGQGQAQLRATQVAVQAAERALEATRTGLTLGTRSTTDLLLAIQTLASAQNAQTQARHRHVLALLALHQAAGSLGDAELAAVNALLETR</sequence>